<keyword evidence="6" id="KW-1185">Reference proteome</keyword>
<keyword evidence="1 3" id="KW-0853">WD repeat</keyword>
<dbReference type="FunFam" id="2.130.10.10:FF:000774">
    <property type="entry name" value="Coronin"/>
    <property type="match status" value="1"/>
</dbReference>
<accession>A2DHC3</accession>
<dbReference type="eggNOG" id="KOG0303">
    <property type="taxonomic scope" value="Eukaryota"/>
</dbReference>
<protein>
    <recommendedName>
        <fullName evidence="4">Coronin</fullName>
    </recommendedName>
</protein>
<evidence type="ECO:0000256" key="1">
    <source>
        <dbReference type="ARBA" id="ARBA00022574"/>
    </source>
</evidence>
<dbReference type="InParanoid" id="A2DHC3"/>
<dbReference type="OrthoDB" id="1850764at2759"/>
<dbReference type="SUPFAM" id="SSF50998">
    <property type="entry name" value="Quinoprotein alcohol dehydrogenase-like"/>
    <property type="match status" value="2"/>
</dbReference>
<name>A2DHC3_TRIV3</name>
<dbReference type="GO" id="GO:0051015">
    <property type="term" value="F:actin filament binding"/>
    <property type="evidence" value="ECO:0000318"/>
    <property type="project" value="GO_Central"/>
</dbReference>
<dbReference type="Gene3D" id="2.130.10.10">
    <property type="entry name" value="YVTN repeat-like/Quinoprotein amine dehydrogenase"/>
    <property type="match status" value="2"/>
</dbReference>
<keyword evidence="2 4" id="KW-0677">Repeat</keyword>
<dbReference type="VEuPathDB" id="TrichDB:TVAGG3_0677940"/>
<dbReference type="InterPro" id="IPR015505">
    <property type="entry name" value="Coronin"/>
</dbReference>
<dbReference type="InterPro" id="IPR019775">
    <property type="entry name" value="WD40_repeat_CS"/>
</dbReference>
<dbReference type="GO" id="GO:0007015">
    <property type="term" value="P:actin filament organization"/>
    <property type="evidence" value="ECO:0000318"/>
    <property type="project" value="GO_Central"/>
</dbReference>
<evidence type="ECO:0000313" key="6">
    <source>
        <dbReference type="Proteomes" id="UP000001542"/>
    </source>
</evidence>
<evidence type="ECO:0000256" key="4">
    <source>
        <dbReference type="RuleBase" id="RU280818"/>
    </source>
</evidence>
<dbReference type="EMBL" id="DS113200">
    <property type="protein sequence ID" value="EAY20196.1"/>
    <property type="molecule type" value="Genomic_DNA"/>
</dbReference>
<dbReference type="STRING" id="5722.A2DHC3"/>
<reference evidence="5" key="2">
    <citation type="journal article" date="2007" name="Science">
        <title>Draft genome sequence of the sexually transmitted pathogen Trichomonas vaginalis.</title>
        <authorList>
            <person name="Carlton J.M."/>
            <person name="Hirt R.P."/>
            <person name="Silva J.C."/>
            <person name="Delcher A.L."/>
            <person name="Schatz M."/>
            <person name="Zhao Q."/>
            <person name="Wortman J.R."/>
            <person name="Bidwell S.L."/>
            <person name="Alsmark U.C.M."/>
            <person name="Besteiro S."/>
            <person name="Sicheritz-Ponten T."/>
            <person name="Noel C.J."/>
            <person name="Dacks J.B."/>
            <person name="Foster P.G."/>
            <person name="Simillion C."/>
            <person name="Van de Peer Y."/>
            <person name="Miranda-Saavedra D."/>
            <person name="Barton G.J."/>
            <person name="Westrop G.D."/>
            <person name="Mueller S."/>
            <person name="Dessi D."/>
            <person name="Fiori P.L."/>
            <person name="Ren Q."/>
            <person name="Paulsen I."/>
            <person name="Zhang H."/>
            <person name="Bastida-Corcuera F.D."/>
            <person name="Simoes-Barbosa A."/>
            <person name="Brown M.T."/>
            <person name="Hayes R.D."/>
            <person name="Mukherjee M."/>
            <person name="Okumura C.Y."/>
            <person name="Schneider R."/>
            <person name="Smith A.J."/>
            <person name="Vanacova S."/>
            <person name="Villalvazo M."/>
            <person name="Haas B.J."/>
            <person name="Pertea M."/>
            <person name="Feldblyum T.V."/>
            <person name="Utterback T.R."/>
            <person name="Shu C.L."/>
            <person name="Osoegawa K."/>
            <person name="de Jong P.J."/>
            <person name="Hrdy I."/>
            <person name="Horvathova L."/>
            <person name="Zubacova Z."/>
            <person name="Dolezal P."/>
            <person name="Malik S.B."/>
            <person name="Logsdon J.M. Jr."/>
            <person name="Henze K."/>
            <person name="Gupta A."/>
            <person name="Wang C.C."/>
            <person name="Dunne R.L."/>
            <person name="Upcroft J.A."/>
            <person name="Upcroft P."/>
            <person name="White O."/>
            <person name="Salzberg S.L."/>
            <person name="Tang P."/>
            <person name="Chiu C.-H."/>
            <person name="Lee Y.-S."/>
            <person name="Embley T.M."/>
            <person name="Coombs G.H."/>
            <person name="Mottram J.C."/>
            <person name="Tachezy J."/>
            <person name="Fraser-Liggett C.M."/>
            <person name="Johnson P.J."/>
        </authorList>
    </citation>
    <scope>NUCLEOTIDE SEQUENCE [LARGE SCALE GENOMIC DNA]</scope>
    <source>
        <strain evidence="5">G3</strain>
    </source>
</reference>
<dbReference type="PANTHER" id="PTHR10856">
    <property type="entry name" value="CORONIN"/>
    <property type="match status" value="1"/>
</dbReference>
<dbReference type="InterPro" id="IPR001680">
    <property type="entry name" value="WD40_rpt"/>
</dbReference>
<dbReference type="PANTHER" id="PTHR10856:SF0">
    <property type="entry name" value="CORONIN"/>
    <property type="match status" value="1"/>
</dbReference>
<gene>
    <name evidence="5" type="ORF">TVAG_021420</name>
</gene>
<dbReference type="KEGG" id="tva:5465731"/>
<dbReference type="Proteomes" id="UP000001542">
    <property type="component" value="Unassembled WGS sequence"/>
</dbReference>
<evidence type="ECO:0000256" key="2">
    <source>
        <dbReference type="ARBA" id="ARBA00022737"/>
    </source>
</evidence>
<dbReference type="RefSeq" id="XP_001581182.1">
    <property type="nucleotide sequence ID" value="XM_001581132.1"/>
</dbReference>
<feature type="repeat" description="WD" evidence="3">
    <location>
        <begin position="153"/>
        <end position="194"/>
    </location>
</feature>
<comment type="similarity">
    <text evidence="4">Belongs to the WD repeat coronin family.</text>
</comment>
<dbReference type="Pfam" id="PF00400">
    <property type="entry name" value="WD40"/>
    <property type="match status" value="2"/>
</dbReference>
<dbReference type="AlphaFoldDB" id="A2DHC3"/>
<dbReference type="Pfam" id="PF16300">
    <property type="entry name" value="WD40_4"/>
    <property type="match status" value="1"/>
</dbReference>
<feature type="repeat" description="WD" evidence="3">
    <location>
        <begin position="453"/>
        <end position="487"/>
    </location>
</feature>
<dbReference type="PROSITE" id="PS50294">
    <property type="entry name" value="WD_REPEATS_REGION"/>
    <property type="match status" value="1"/>
</dbReference>
<evidence type="ECO:0000313" key="5">
    <source>
        <dbReference type="EMBL" id="EAY20196.1"/>
    </source>
</evidence>
<dbReference type="InterPro" id="IPR011047">
    <property type="entry name" value="Quinoprotein_ADH-like_sf"/>
</dbReference>
<dbReference type="InterPro" id="IPR015943">
    <property type="entry name" value="WD40/YVTN_repeat-like_dom_sf"/>
</dbReference>
<evidence type="ECO:0000256" key="3">
    <source>
        <dbReference type="PROSITE-ProRule" id="PRU00221"/>
    </source>
</evidence>
<reference evidence="5" key="1">
    <citation type="submission" date="2006-10" db="EMBL/GenBank/DDBJ databases">
        <authorList>
            <person name="Amadeo P."/>
            <person name="Zhao Q."/>
            <person name="Wortman J."/>
            <person name="Fraser-Liggett C."/>
            <person name="Carlton J."/>
        </authorList>
    </citation>
    <scope>NUCLEOTIDE SEQUENCE</scope>
    <source>
        <strain evidence="5">G3</strain>
    </source>
</reference>
<dbReference type="VEuPathDB" id="TrichDB:TVAG_021420"/>
<sequence>MYPGLSGAFIPERKMIDVDVRKEESILDIAPRFAACASNGNDAKVTIFPIEGRPKFGLFQPRIKSSGGSVTAVAFSPFEPKFIYVGTSGGDITSWEIPENGLACDLSKPLNKYDSGSEVKSMAIHPTAKTLLAAGLRSGHVVILDGNLNVVADLEHTRPINAVSWSYDGKYVYALHVDMLLRIWDVRAKSIVVEKKIINSRAVGYLEPLPGDRIAVSYNEKKQEVRILNHQLEEVAARTFETAPVPLRLRYHFTGLLVAQTCKATKINFLNAKDLSDVYEFNCPDMIFAAAPEIIQPDPDGDRLMDLTVIMAGNVAQHLRLTVDKSHLPIKFPPMPVLETELTAEKYMAGENFELKTLALNPTVKEEEVVDEGPQEEVVQIVTRYRYLNAESDPPRNYFTYLPVGIVPNMEFNEICTNGKQFAFIGQGNPSQICFMNLDKPTRYPINGAPCIKDPHKSTVSYITYSPHNPNLLMSAGDDGKIRLWDVPDVLKQDITEPRISLQMPKRVGLTKFSDAVRNLVLATCLTPEIAIWDLNKEKQIRSFQKQCPSVVQDSTFNSLSNAVYSVFKDGTVSVFDPRSEDPVVATGQCHPGPRHRRILDLPDYNRFATFGVSKKGWREISIWDPANLSAPLKTVELDTQSSPLLPMYEEGSGVIYCGGKGDGNVPFVELCRDDRIIACQGSYDSAEPERGLCLIPRKYLDVKSVEISRMLKLSTESLRALHWRTPRNRQEYFQDDIYQPSRDTSNALMEVLDWEDGQTESFPELNIQPEGMKKLSEAQPIVKPKARKYLPGGQDEQEDLANKKLTIDEIVAMAPKISTESDDEKEEESDSW</sequence>
<dbReference type="PROSITE" id="PS00678">
    <property type="entry name" value="WD_REPEATS_1"/>
    <property type="match status" value="2"/>
</dbReference>
<dbReference type="SMART" id="SM01167">
    <property type="entry name" value="DUF1900"/>
    <property type="match status" value="1"/>
</dbReference>
<proteinExistence type="inferred from homology"/>
<dbReference type="PROSITE" id="PS50082">
    <property type="entry name" value="WD_REPEATS_2"/>
    <property type="match status" value="2"/>
</dbReference>
<dbReference type="SMART" id="SM00320">
    <property type="entry name" value="WD40"/>
    <property type="match status" value="5"/>
</dbReference>
<organism evidence="5 6">
    <name type="scientific">Trichomonas vaginalis (strain ATCC PRA-98 / G3)</name>
    <dbReference type="NCBI Taxonomy" id="412133"/>
    <lineage>
        <taxon>Eukaryota</taxon>
        <taxon>Metamonada</taxon>
        <taxon>Parabasalia</taxon>
        <taxon>Trichomonadida</taxon>
        <taxon>Trichomonadidae</taxon>
        <taxon>Trichomonas</taxon>
    </lineage>
</organism>